<dbReference type="InterPro" id="IPR029063">
    <property type="entry name" value="SAM-dependent_MTases_sf"/>
</dbReference>
<evidence type="ECO:0000259" key="7">
    <source>
        <dbReference type="Pfam" id="PF05175"/>
    </source>
</evidence>
<dbReference type="OrthoDB" id="406152at2759"/>
<keyword evidence="6" id="KW-0539">Nucleus</keyword>
<dbReference type="GO" id="GO:0008276">
    <property type="term" value="F:protein methyltransferase activity"/>
    <property type="evidence" value="ECO:0007669"/>
    <property type="project" value="TreeGrafter"/>
</dbReference>
<protein>
    <recommendedName>
        <fullName evidence="7">Methyltransferase small domain-containing protein</fullName>
    </recommendedName>
</protein>
<feature type="domain" description="Methyltransferase small" evidence="7">
    <location>
        <begin position="49"/>
        <end position="139"/>
    </location>
</feature>
<dbReference type="InterPro" id="IPR052190">
    <property type="entry name" value="Euk-Arch_PrmC-MTase"/>
</dbReference>
<evidence type="ECO:0000313" key="8">
    <source>
        <dbReference type="EMBL" id="GAC76961.1"/>
    </source>
</evidence>
<dbReference type="EMBL" id="DF196788">
    <property type="protein sequence ID" value="GAC76961.1"/>
    <property type="molecule type" value="Genomic_DNA"/>
</dbReference>
<keyword evidence="4" id="KW-0808">Transferase</keyword>
<evidence type="ECO:0000256" key="1">
    <source>
        <dbReference type="ARBA" id="ARBA00004123"/>
    </source>
</evidence>
<sequence>MIPTPSLAHLTKSDLRRVYEPAEDSFALLDALEADADVLRSSLGTSAPLCVEIGSGSGVITAFIAQILGSTAAAYVAVDVNDHANRCTVATGKHNGVHIEAVRASLLSALQPRVEGKIDVLLFNPPYVPTEEEEEQMAQHDKDIAGAWAGGATGTKLVDALIDDGVIADVLAPNGRFYLVAIKQNDPEGIVSRLNSQALQAEVVLKRRAGGEHLHIIRAINPGSNK</sequence>
<evidence type="ECO:0000256" key="2">
    <source>
        <dbReference type="ARBA" id="ARBA00006149"/>
    </source>
</evidence>
<dbReference type="PANTHER" id="PTHR45875">
    <property type="entry name" value="METHYLTRANSFERASE N6AMT1"/>
    <property type="match status" value="1"/>
</dbReference>
<dbReference type="Gene3D" id="3.40.50.150">
    <property type="entry name" value="Vaccinia Virus protein VP39"/>
    <property type="match status" value="1"/>
</dbReference>
<comment type="similarity">
    <text evidence="2">Belongs to the eukaryotic/archaeal PrmC-related family.</text>
</comment>
<evidence type="ECO:0000256" key="4">
    <source>
        <dbReference type="ARBA" id="ARBA00022679"/>
    </source>
</evidence>
<dbReference type="Pfam" id="PF05175">
    <property type="entry name" value="MTS"/>
    <property type="match status" value="1"/>
</dbReference>
<dbReference type="InterPro" id="IPR007848">
    <property type="entry name" value="Small_mtfrase_dom"/>
</dbReference>
<keyword evidence="5" id="KW-0949">S-adenosyl-L-methionine</keyword>
<dbReference type="GO" id="GO:0032259">
    <property type="term" value="P:methylation"/>
    <property type="evidence" value="ECO:0007669"/>
    <property type="project" value="UniProtKB-KW"/>
</dbReference>
<dbReference type="GO" id="GO:0008757">
    <property type="term" value="F:S-adenosylmethionine-dependent methyltransferase activity"/>
    <property type="evidence" value="ECO:0007669"/>
    <property type="project" value="TreeGrafter"/>
</dbReference>
<gene>
    <name evidence="8" type="ORF">PANT_22d00274</name>
</gene>
<evidence type="ECO:0000256" key="5">
    <source>
        <dbReference type="ARBA" id="ARBA00022691"/>
    </source>
</evidence>
<dbReference type="SUPFAM" id="SSF53335">
    <property type="entry name" value="S-adenosyl-L-methionine-dependent methyltransferases"/>
    <property type="match status" value="1"/>
</dbReference>
<evidence type="ECO:0000313" key="9">
    <source>
        <dbReference type="Proteomes" id="UP000011976"/>
    </source>
</evidence>
<dbReference type="FunFam" id="3.40.50.150:FF:000077">
    <property type="entry name" value="HemK methyltransferase family member 2"/>
    <property type="match status" value="1"/>
</dbReference>
<dbReference type="PROSITE" id="PS00092">
    <property type="entry name" value="N6_MTASE"/>
    <property type="match status" value="1"/>
</dbReference>
<dbReference type="InterPro" id="IPR002052">
    <property type="entry name" value="DNA_methylase_N6_adenine_CS"/>
</dbReference>
<dbReference type="Proteomes" id="UP000011976">
    <property type="component" value="Unassembled WGS sequence"/>
</dbReference>
<dbReference type="STRING" id="1151754.M9LSK4"/>
<accession>M9LSK4</accession>
<dbReference type="NCBIfam" id="TIGR00537">
    <property type="entry name" value="hemK_rel_arch"/>
    <property type="match status" value="1"/>
</dbReference>
<dbReference type="GO" id="GO:0005634">
    <property type="term" value="C:nucleus"/>
    <property type="evidence" value="ECO:0007669"/>
    <property type="project" value="UniProtKB-SubCell"/>
</dbReference>
<dbReference type="PANTHER" id="PTHR45875:SF1">
    <property type="entry name" value="METHYLTRANSFERASE N6AMT1"/>
    <property type="match status" value="1"/>
</dbReference>
<keyword evidence="3" id="KW-0489">Methyltransferase</keyword>
<evidence type="ECO:0000256" key="3">
    <source>
        <dbReference type="ARBA" id="ARBA00022603"/>
    </source>
</evidence>
<dbReference type="GO" id="GO:0035657">
    <property type="term" value="C:eRF1 methyltransferase complex"/>
    <property type="evidence" value="ECO:0007669"/>
    <property type="project" value="TreeGrafter"/>
</dbReference>
<name>M9LSK4_PSEA3</name>
<dbReference type="GO" id="GO:0003676">
    <property type="term" value="F:nucleic acid binding"/>
    <property type="evidence" value="ECO:0007669"/>
    <property type="project" value="InterPro"/>
</dbReference>
<reference evidence="9" key="1">
    <citation type="journal article" date="2013" name="Genome Announc.">
        <title>Genome sequence of the basidiomycetous yeast Pseudozyma antarctica T-34, a producer of the glycolipid biosurfactants mannosylerythritol lipids.</title>
        <authorList>
            <person name="Morita T."/>
            <person name="Koike H."/>
            <person name="Koyama Y."/>
            <person name="Hagiwara H."/>
            <person name="Ito E."/>
            <person name="Fukuoka T."/>
            <person name="Imura T."/>
            <person name="Machida M."/>
            <person name="Kitamoto D."/>
        </authorList>
    </citation>
    <scope>NUCLEOTIDE SEQUENCE [LARGE SCALE GENOMIC DNA]</scope>
    <source>
        <strain evidence="9">T-34</strain>
    </source>
</reference>
<dbReference type="InterPro" id="IPR004557">
    <property type="entry name" value="PrmC-related"/>
</dbReference>
<dbReference type="CDD" id="cd02440">
    <property type="entry name" value="AdoMet_MTases"/>
    <property type="match status" value="1"/>
</dbReference>
<comment type="subcellular location">
    <subcellularLocation>
        <location evidence="1">Nucleus</location>
    </subcellularLocation>
</comment>
<dbReference type="AlphaFoldDB" id="M9LSK4"/>
<organism evidence="8 9">
    <name type="scientific">Pseudozyma antarctica (strain T-34)</name>
    <name type="common">Yeast</name>
    <name type="synonym">Candida antarctica</name>
    <dbReference type="NCBI Taxonomy" id="1151754"/>
    <lineage>
        <taxon>Eukaryota</taxon>
        <taxon>Fungi</taxon>
        <taxon>Dikarya</taxon>
        <taxon>Basidiomycota</taxon>
        <taxon>Ustilaginomycotina</taxon>
        <taxon>Ustilaginomycetes</taxon>
        <taxon>Ustilaginales</taxon>
        <taxon>Ustilaginaceae</taxon>
        <taxon>Moesziomyces</taxon>
    </lineage>
</organism>
<proteinExistence type="inferred from homology"/>
<evidence type="ECO:0000256" key="6">
    <source>
        <dbReference type="ARBA" id="ARBA00023242"/>
    </source>
</evidence>